<sequence length="63" mass="7498">MNIKKTFFLVLVLFTFLNAEIQYSHRGYFDLGTINRLSDGSMIKIPYRMLTYEPTISYQNFHV</sequence>
<accession>A0A383CP82</accession>
<gene>
    <name evidence="1" type="ORF">METZ01_LOCUS486707</name>
</gene>
<dbReference type="EMBL" id="UINC01210407">
    <property type="protein sequence ID" value="SVE33853.1"/>
    <property type="molecule type" value="Genomic_DNA"/>
</dbReference>
<dbReference type="AlphaFoldDB" id="A0A383CP82"/>
<organism evidence="1">
    <name type="scientific">marine metagenome</name>
    <dbReference type="NCBI Taxonomy" id="408172"/>
    <lineage>
        <taxon>unclassified sequences</taxon>
        <taxon>metagenomes</taxon>
        <taxon>ecological metagenomes</taxon>
    </lineage>
</organism>
<name>A0A383CP82_9ZZZZ</name>
<proteinExistence type="predicted"/>
<protein>
    <submittedName>
        <fullName evidence="1">Uncharacterized protein</fullName>
    </submittedName>
</protein>
<reference evidence="1" key="1">
    <citation type="submission" date="2018-05" db="EMBL/GenBank/DDBJ databases">
        <authorList>
            <person name="Lanie J.A."/>
            <person name="Ng W.-L."/>
            <person name="Kazmierczak K.M."/>
            <person name="Andrzejewski T.M."/>
            <person name="Davidsen T.M."/>
            <person name="Wayne K.J."/>
            <person name="Tettelin H."/>
            <person name="Glass J.I."/>
            <person name="Rusch D."/>
            <person name="Podicherti R."/>
            <person name="Tsui H.-C.T."/>
            <person name="Winkler M.E."/>
        </authorList>
    </citation>
    <scope>NUCLEOTIDE SEQUENCE</scope>
</reference>
<evidence type="ECO:0000313" key="1">
    <source>
        <dbReference type="EMBL" id="SVE33853.1"/>
    </source>
</evidence>
<feature type="non-terminal residue" evidence="1">
    <location>
        <position position="63"/>
    </location>
</feature>